<sequence length="535" mass="59424">MPTPGLLQALMHPKPTLEPPVFDEWYQNEHGPTRVRMPDIFGNGLRYRALDDREPKFAAIYDVKDIHDLETDRYLTLRANRSKREASVVAQIHITRGFWDLIHEKSADGFKAPEDTTDQDALGRVLLAVDLTPNEDPQAKGELQKWYEEEHVNMLAKIPGWLRSRMYKTSVIEDGKATFKFLGLHEFAKSHGIGGPETQAALATPRAREVMSKYAASSDRRMYELFYVFGSGARDLENLSKLPSDAAFVSTDERTRTLVATGPVIESYVPMSDGLDLPYRLEGNKATDAPTVAFCNSLLTDLHMWDPLIELLKKERPDLRILRYDVRGRHAIPQPPKAATLDTVTADLHALLDGLRIPKPEALVGVSMGGATTLSFAIQHPDRLKKFVACDFNVTSSAANTQAWKDRIAVAEEDNGQGIKKLAEQTVARWFHPDTKPEIKGWMVDMVARNDVQGFANSCTALWDYDLKPNMGACTAPGLFVVGEVDGKGALVKAMDGFKGELGGHGAELKVVSGAGHLPMCEQPQGFWDAIREFL</sequence>
<reference evidence="3" key="1">
    <citation type="journal article" date="2021" name="IMA Fungus">
        <title>Genomic characterization of three marine fungi, including Emericellopsis atlantica sp. nov. with signatures of a generalist lifestyle and marine biomass degradation.</title>
        <authorList>
            <person name="Hagestad O.C."/>
            <person name="Hou L."/>
            <person name="Andersen J.H."/>
            <person name="Hansen E.H."/>
            <person name="Altermark B."/>
            <person name="Li C."/>
            <person name="Kuhnert E."/>
            <person name="Cox R.J."/>
            <person name="Crous P.W."/>
            <person name="Spatafora J.W."/>
            <person name="Lail K."/>
            <person name="Amirebrahimi M."/>
            <person name="Lipzen A."/>
            <person name="Pangilinan J."/>
            <person name="Andreopoulos W."/>
            <person name="Hayes R.D."/>
            <person name="Ng V."/>
            <person name="Grigoriev I.V."/>
            <person name="Jackson S.A."/>
            <person name="Sutton T.D.S."/>
            <person name="Dobson A.D.W."/>
            <person name="Rama T."/>
        </authorList>
    </citation>
    <scope>NUCLEOTIDE SEQUENCE</scope>
    <source>
        <strain evidence="3">TS7</strain>
    </source>
</reference>
<keyword evidence="1 3" id="KW-0378">Hydrolase</keyword>
<dbReference type="Pfam" id="PF00561">
    <property type="entry name" value="Abhydrolase_1"/>
    <property type="match status" value="1"/>
</dbReference>
<dbReference type="Proteomes" id="UP000887229">
    <property type="component" value="Unassembled WGS sequence"/>
</dbReference>
<evidence type="ECO:0000256" key="1">
    <source>
        <dbReference type="ARBA" id="ARBA00022801"/>
    </source>
</evidence>
<accession>A0A9P7ZRB1</accession>
<dbReference type="OrthoDB" id="2851338at2759"/>
<keyword evidence="4" id="KW-1185">Reference proteome</keyword>
<name>A0A9P7ZRB1_9HYPO</name>
<dbReference type="GO" id="GO:0016020">
    <property type="term" value="C:membrane"/>
    <property type="evidence" value="ECO:0007669"/>
    <property type="project" value="TreeGrafter"/>
</dbReference>
<protein>
    <submittedName>
        <fullName evidence="3">Alpha/Beta hydrolase protein</fullName>
    </submittedName>
</protein>
<evidence type="ECO:0000259" key="2">
    <source>
        <dbReference type="Pfam" id="PF00561"/>
    </source>
</evidence>
<organism evidence="3 4">
    <name type="scientific">Emericellopsis atlantica</name>
    <dbReference type="NCBI Taxonomy" id="2614577"/>
    <lineage>
        <taxon>Eukaryota</taxon>
        <taxon>Fungi</taxon>
        <taxon>Dikarya</taxon>
        <taxon>Ascomycota</taxon>
        <taxon>Pezizomycotina</taxon>
        <taxon>Sordariomycetes</taxon>
        <taxon>Hypocreomycetidae</taxon>
        <taxon>Hypocreales</taxon>
        <taxon>Bionectriaceae</taxon>
        <taxon>Emericellopsis</taxon>
    </lineage>
</organism>
<dbReference type="PANTHER" id="PTHR43798:SF31">
    <property type="entry name" value="AB HYDROLASE SUPERFAMILY PROTEIN YCLE"/>
    <property type="match status" value="1"/>
</dbReference>
<dbReference type="InterPro" id="IPR029058">
    <property type="entry name" value="AB_hydrolase_fold"/>
</dbReference>
<proteinExistence type="predicted"/>
<dbReference type="PANTHER" id="PTHR43798">
    <property type="entry name" value="MONOACYLGLYCEROL LIPASE"/>
    <property type="match status" value="1"/>
</dbReference>
<dbReference type="GeneID" id="70291175"/>
<feature type="domain" description="AB hydrolase-1" evidence="2">
    <location>
        <begin position="290"/>
        <end position="407"/>
    </location>
</feature>
<dbReference type="InterPro" id="IPR050266">
    <property type="entry name" value="AB_hydrolase_sf"/>
</dbReference>
<dbReference type="InterPro" id="IPR000073">
    <property type="entry name" value="AB_hydrolase_1"/>
</dbReference>
<dbReference type="GO" id="GO:0016787">
    <property type="term" value="F:hydrolase activity"/>
    <property type="evidence" value="ECO:0007669"/>
    <property type="project" value="UniProtKB-KW"/>
</dbReference>
<dbReference type="PRINTS" id="PR00111">
    <property type="entry name" value="ABHYDROLASE"/>
</dbReference>
<gene>
    <name evidence="3" type="ORF">F5Z01DRAFT_499324</name>
</gene>
<comment type="caution">
    <text evidence="3">The sequence shown here is derived from an EMBL/GenBank/DDBJ whole genome shotgun (WGS) entry which is preliminary data.</text>
</comment>
<evidence type="ECO:0000313" key="4">
    <source>
        <dbReference type="Proteomes" id="UP000887229"/>
    </source>
</evidence>
<dbReference type="Gene3D" id="3.40.50.1820">
    <property type="entry name" value="alpha/beta hydrolase"/>
    <property type="match status" value="1"/>
</dbReference>
<dbReference type="EMBL" id="MU251248">
    <property type="protein sequence ID" value="KAG9256218.1"/>
    <property type="molecule type" value="Genomic_DNA"/>
</dbReference>
<dbReference type="SUPFAM" id="SSF53474">
    <property type="entry name" value="alpha/beta-Hydrolases"/>
    <property type="match status" value="1"/>
</dbReference>
<dbReference type="AlphaFoldDB" id="A0A9P7ZRB1"/>
<dbReference type="RefSeq" id="XP_046120142.1">
    <property type="nucleotide sequence ID" value="XM_046260272.1"/>
</dbReference>
<evidence type="ECO:0000313" key="3">
    <source>
        <dbReference type="EMBL" id="KAG9256218.1"/>
    </source>
</evidence>